<dbReference type="PROSITE" id="PS51257">
    <property type="entry name" value="PROKAR_LIPOPROTEIN"/>
    <property type="match status" value="1"/>
</dbReference>
<name>A0ABR7TJ07_9BACT</name>
<keyword evidence="2" id="KW-1185">Reference proteome</keyword>
<accession>A0ABR7TJ07</accession>
<dbReference type="RefSeq" id="WP_188086625.1">
    <property type="nucleotide sequence ID" value="NZ_JACVFC010000001.1"/>
</dbReference>
<proteinExistence type="predicted"/>
<dbReference type="Proteomes" id="UP000659124">
    <property type="component" value="Unassembled WGS sequence"/>
</dbReference>
<evidence type="ECO:0000313" key="1">
    <source>
        <dbReference type="EMBL" id="MBC9929501.1"/>
    </source>
</evidence>
<dbReference type="EMBL" id="JACVFC010000001">
    <property type="protein sequence ID" value="MBC9929501.1"/>
    <property type="molecule type" value="Genomic_DNA"/>
</dbReference>
<organism evidence="1 2">
    <name type="scientific">Chitinophaga qingshengii</name>
    <dbReference type="NCBI Taxonomy" id="1569794"/>
    <lineage>
        <taxon>Bacteria</taxon>
        <taxon>Pseudomonadati</taxon>
        <taxon>Bacteroidota</taxon>
        <taxon>Chitinophagia</taxon>
        <taxon>Chitinophagales</taxon>
        <taxon>Chitinophagaceae</taxon>
        <taxon>Chitinophaga</taxon>
    </lineage>
</organism>
<reference evidence="1 2" key="1">
    <citation type="submission" date="2020-09" db="EMBL/GenBank/DDBJ databases">
        <title>Genome sequences of type strains of Chitinophaga qingshengii and Chitinophaga varians.</title>
        <authorList>
            <person name="Kittiwongwattana C."/>
        </authorList>
    </citation>
    <scope>NUCLEOTIDE SEQUENCE [LARGE SCALE GENOMIC DNA]</scope>
    <source>
        <strain evidence="1 2">JCM 30026</strain>
    </source>
</reference>
<evidence type="ECO:0000313" key="2">
    <source>
        <dbReference type="Proteomes" id="UP000659124"/>
    </source>
</evidence>
<comment type="caution">
    <text evidence="1">The sequence shown here is derived from an EMBL/GenBank/DDBJ whole genome shotgun (WGS) entry which is preliminary data.</text>
</comment>
<sequence length="232" mass="26547">MMKNFLYLVLCVSMFSCKNSSNFDLSALQLPMADTSFISKHQLEKDMEIGECIQYSSEQPDLLHLYGQSFTGSMGPGGEGDNGFANKVDFFLTKENNKISGYALRTETKKTTEALDKLLNEKLGKTDFHYRNKDFTNQVWYKDGLYYLWNTNSTVAYYSNKTVTGNLTVISEQSPVFLEWSTTGGGFSYYGNYLNEKKKPEHQGKPYSYRNFIDSQKDDAFMGPSYFADYVQ</sequence>
<protein>
    <submittedName>
        <fullName evidence="1">Uncharacterized protein</fullName>
    </submittedName>
</protein>
<gene>
    <name evidence="1" type="ORF">ICL07_03890</name>
</gene>